<gene>
    <name evidence="4" type="primary">LOC106530015</name>
</gene>
<dbReference type="PANTHER" id="PTHR46670:SF3">
    <property type="entry name" value="ENDONUCLEASE_EXONUCLEASE_PHOSPHATASE DOMAIN-CONTAINING PROTEIN"/>
    <property type="match status" value="1"/>
</dbReference>
<dbReference type="Proteomes" id="UP000192220">
    <property type="component" value="Unplaced"/>
</dbReference>
<feature type="transmembrane region" description="Helical" evidence="1">
    <location>
        <begin position="12"/>
        <end position="30"/>
    </location>
</feature>
<organism evidence="3 4">
    <name type="scientific">Austrofundulus limnaeus</name>
    <name type="common">Annual killifish</name>
    <dbReference type="NCBI Taxonomy" id="52670"/>
    <lineage>
        <taxon>Eukaryota</taxon>
        <taxon>Metazoa</taxon>
        <taxon>Chordata</taxon>
        <taxon>Craniata</taxon>
        <taxon>Vertebrata</taxon>
        <taxon>Euteleostomi</taxon>
        <taxon>Actinopterygii</taxon>
        <taxon>Neopterygii</taxon>
        <taxon>Teleostei</taxon>
        <taxon>Neoteleostei</taxon>
        <taxon>Acanthomorphata</taxon>
        <taxon>Ovalentaria</taxon>
        <taxon>Atherinomorphae</taxon>
        <taxon>Cyprinodontiformes</taxon>
        <taxon>Rivulidae</taxon>
        <taxon>Austrofundulus</taxon>
    </lineage>
</organism>
<dbReference type="GeneID" id="106530015"/>
<dbReference type="Pfam" id="PF03372">
    <property type="entry name" value="Exo_endo_phos"/>
    <property type="match status" value="1"/>
</dbReference>
<dbReference type="STRING" id="52670.A0A2I4CM01"/>
<dbReference type="OrthoDB" id="8447108at2759"/>
<evidence type="ECO:0000259" key="2">
    <source>
        <dbReference type="Pfam" id="PF03372"/>
    </source>
</evidence>
<sequence length="475" mass="53467">MAPACAARRLPLLFGFICYYFALLSLLISWRDVTALLTYNCQTLLDIRQQHQSFLWRWKSAGANNSPPFFTDIPSYLRRTPFCIPRKKRSRRRGKRAGVLVRIKALQREDFRSSGSCCFSSRWILPVVPGPAKTWAHLPVAVPPLRRCQRVGRGVELTNLRPLSRASIAAKDETTISSALINTRSLANKNFILNNFFISRELDFMFLTETWLRAGDFTPFSELLPPDCGFFSAPRSSGKGGGVAVIHKSCFTCRQLLVDSYSSFEAQLVEIKCDSPVLCVVIYRPPKRDGLLSEFADFLSMIVLDYDQILFVGDFNIHICCKNKPLASDFLNLISSFNFTQIVSGSTHEKGHTLDLVLTYGLHGEVREICDSGISDHLPVLSEFNILTSARDQRKAVHSRRIFNTQTASQFSAAFIDSQLSSAEFNFGGNVDQLLDDFNSVCSAILDDIAPFKTKRVSASTEPWLNELTRTLRRT</sequence>
<dbReference type="RefSeq" id="XP_013881019.1">
    <property type="nucleotide sequence ID" value="XM_014025565.1"/>
</dbReference>
<dbReference type="InterPro" id="IPR036691">
    <property type="entry name" value="Endo/exonu/phosph_ase_sf"/>
</dbReference>
<dbReference type="PANTHER" id="PTHR46670">
    <property type="entry name" value="ENDO/EXONUCLEASE/PHOSPHATASE DOMAIN-CONTAINING PROTEIN"/>
    <property type="match status" value="1"/>
</dbReference>
<dbReference type="SUPFAM" id="SSF56219">
    <property type="entry name" value="DNase I-like"/>
    <property type="match status" value="1"/>
</dbReference>
<reference evidence="4" key="1">
    <citation type="submission" date="2025-08" db="UniProtKB">
        <authorList>
            <consortium name="RefSeq"/>
        </authorList>
    </citation>
    <scope>IDENTIFICATION</scope>
</reference>
<keyword evidence="1" id="KW-1133">Transmembrane helix</keyword>
<dbReference type="InParanoid" id="A0A2I4CM01"/>
<keyword evidence="1" id="KW-0472">Membrane</keyword>
<dbReference type="KEGG" id="alim:106530015"/>
<keyword evidence="1" id="KW-0812">Transmembrane</keyword>
<dbReference type="AlphaFoldDB" id="A0A2I4CM01"/>
<dbReference type="InterPro" id="IPR005135">
    <property type="entry name" value="Endo/exonuclease/phosphatase"/>
</dbReference>
<evidence type="ECO:0000256" key="1">
    <source>
        <dbReference type="SAM" id="Phobius"/>
    </source>
</evidence>
<accession>A0A2I4CM01</accession>
<name>A0A2I4CM01_AUSLI</name>
<protein>
    <submittedName>
        <fullName evidence="4">Uncharacterized protein LOC106530015</fullName>
    </submittedName>
</protein>
<evidence type="ECO:0000313" key="3">
    <source>
        <dbReference type="Proteomes" id="UP000192220"/>
    </source>
</evidence>
<proteinExistence type="predicted"/>
<evidence type="ECO:0000313" key="4">
    <source>
        <dbReference type="RefSeq" id="XP_013881019.1"/>
    </source>
</evidence>
<dbReference type="GO" id="GO:0003824">
    <property type="term" value="F:catalytic activity"/>
    <property type="evidence" value="ECO:0007669"/>
    <property type="project" value="InterPro"/>
</dbReference>
<dbReference type="Gene3D" id="3.60.10.10">
    <property type="entry name" value="Endonuclease/exonuclease/phosphatase"/>
    <property type="match status" value="1"/>
</dbReference>
<feature type="domain" description="Endonuclease/exonuclease/phosphatase" evidence="2">
    <location>
        <begin position="202"/>
        <end position="377"/>
    </location>
</feature>
<keyword evidence="3" id="KW-1185">Reference proteome</keyword>